<evidence type="ECO:0000259" key="1">
    <source>
        <dbReference type="Pfam" id="PF00117"/>
    </source>
</evidence>
<dbReference type="EMBL" id="BCNO01000001">
    <property type="protein sequence ID" value="GAQ94284.1"/>
    <property type="molecule type" value="Genomic_DNA"/>
</dbReference>
<dbReference type="Gene3D" id="3.40.50.880">
    <property type="match status" value="1"/>
</dbReference>
<comment type="caution">
    <text evidence="2">The sequence shown here is derived from an EMBL/GenBank/DDBJ whole genome shotgun (WGS) entry which is preliminary data.</text>
</comment>
<reference evidence="3" key="1">
    <citation type="submission" date="2016-01" db="EMBL/GenBank/DDBJ databases">
        <title>Draft genome sequence of Thermodesulfovibrio aggregans strain TGE-P1.</title>
        <authorList>
            <person name="Sekiguchi Y."/>
            <person name="Ohashi A."/>
            <person name="Matsuura N."/>
            <person name="Tourlousse M.D."/>
        </authorList>
    </citation>
    <scope>NUCLEOTIDE SEQUENCE [LARGE SCALE GENOMIC DNA]</scope>
    <source>
        <strain evidence="3">TGE-P1</strain>
    </source>
</reference>
<keyword evidence="3" id="KW-1185">Reference proteome</keyword>
<name>A0A0U9HMJ7_9BACT</name>
<dbReference type="OrthoDB" id="9813383at2"/>
<evidence type="ECO:0000313" key="2">
    <source>
        <dbReference type="EMBL" id="GAQ94284.1"/>
    </source>
</evidence>
<evidence type="ECO:0000313" key="3">
    <source>
        <dbReference type="Proteomes" id="UP000054976"/>
    </source>
</evidence>
<dbReference type="Pfam" id="PF00117">
    <property type="entry name" value="GATase"/>
    <property type="match status" value="1"/>
</dbReference>
<dbReference type="PANTHER" id="PTHR42695:SF5">
    <property type="entry name" value="GLUTAMINE AMIDOTRANSFERASE YLR126C-RELATED"/>
    <property type="match status" value="1"/>
</dbReference>
<accession>A0A0U9HMJ7</accession>
<dbReference type="PROSITE" id="PS51273">
    <property type="entry name" value="GATASE_TYPE_1"/>
    <property type="match status" value="1"/>
</dbReference>
<proteinExistence type="predicted"/>
<protein>
    <submittedName>
        <fullName evidence="2">GMP synthase</fullName>
    </submittedName>
</protein>
<dbReference type="FunFam" id="3.40.50.880:FF:000033">
    <property type="entry name" value="Glutamine amidotransferase class-I"/>
    <property type="match status" value="1"/>
</dbReference>
<sequence length="232" mass="26775">MIAIIKNIKSEGPGSIENYFIENSIPYKIFEAEEGDLPSTLEDFKGLIVMGGPMGVYEMDIYPHLKVVSRLIREAINRNLKVLGICLGAQLIAHTLGARVYKGHGEEIGWLDIELTGDGLRDPLMIALARHPSVGDVWRKFKVFHWHGDTFELPFGAIHLARSSLYENQAFRYRENVYALQFHIEVTKELLEEWFEEHTLKEQILSEAEKIISEYSQRARNFYQAFFKIKPF</sequence>
<dbReference type="InterPro" id="IPR029062">
    <property type="entry name" value="Class_I_gatase-like"/>
</dbReference>
<dbReference type="PANTHER" id="PTHR42695">
    <property type="entry name" value="GLUTAMINE AMIDOTRANSFERASE YLR126C-RELATED"/>
    <property type="match status" value="1"/>
</dbReference>
<dbReference type="Proteomes" id="UP000054976">
    <property type="component" value="Unassembled WGS sequence"/>
</dbReference>
<dbReference type="GO" id="GO:0005829">
    <property type="term" value="C:cytosol"/>
    <property type="evidence" value="ECO:0007669"/>
    <property type="project" value="TreeGrafter"/>
</dbReference>
<dbReference type="SUPFAM" id="SSF52317">
    <property type="entry name" value="Class I glutamine amidotransferase-like"/>
    <property type="match status" value="1"/>
</dbReference>
<gene>
    <name evidence="2" type="ORF">TAGGR_1463</name>
</gene>
<dbReference type="CDD" id="cd01741">
    <property type="entry name" value="GATase1_1"/>
    <property type="match status" value="1"/>
</dbReference>
<dbReference type="STRING" id="86166.TAGGR_1463"/>
<organism evidence="2 3">
    <name type="scientific">Thermodesulfovibrio aggregans</name>
    <dbReference type="NCBI Taxonomy" id="86166"/>
    <lineage>
        <taxon>Bacteria</taxon>
        <taxon>Pseudomonadati</taxon>
        <taxon>Nitrospirota</taxon>
        <taxon>Thermodesulfovibrionia</taxon>
        <taxon>Thermodesulfovibrionales</taxon>
        <taxon>Thermodesulfovibrionaceae</taxon>
        <taxon>Thermodesulfovibrio</taxon>
    </lineage>
</organism>
<feature type="domain" description="Glutamine amidotransferase" evidence="1">
    <location>
        <begin position="15"/>
        <end position="189"/>
    </location>
</feature>
<dbReference type="InterPro" id="IPR044992">
    <property type="entry name" value="ChyE-like"/>
</dbReference>
<dbReference type="RefSeq" id="WP_059175748.1">
    <property type="nucleotide sequence ID" value="NZ_BCNO01000001.1"/>
</dbReference>
<dbReference type="AlphaFoldDB" id="A0A0U9HMJ7"/>
<dbReference type="InterPro" id="IPR017926">
    <property type="entry name" value="GATASE"/>
</dbReference>